<dbReference type="PANTHER" id="PTHR24064">
    <property type="entry name" value="SOLUTE CARRIER FAMILY 22 MEMBER"/>
    <property type="match status" value="1"/>
</dbReference>
<dbReference type="HOGENOM" id="CLU_1840105_0_0_1"/>
<keyword evidence="2 5" id="KW-0812">Transmembrane</keyword>
<dbReference type="EMBL" id="KB097496">
    <property type="protein sequence ID" value="ESN95986.1"/>
    <property type="molecule type" value="Genomic_DNA"/>
</dbReference>
<feature type="transmembrane region" description="Helical" evidence="5">
    <location>
        <begin position="99"/>
        <end position="121"/>
    </location>
</feature>
<dbReference type="SUPFAM" id="SSF103473">
    <property type="entry name" value="MFS general substrate transporter"/>
    <property type="match status" value="1"/>
</dbReference>
<dbReference type="GO" id="GO:0016020">
    <property type="term" value="C:membrane"/>
    <property type="evidence" value="ECO:0007669"/>
    <property type="project" value="UniProtKB-SubCell"/>
</dbReference>
<dbReference type="InParanoid" id="T1G697"/>
<dbReference type="Pfam" id="PF07690">
    <property type="entry name" value="MFS_1"/>
    <property type="match status" value="1"/>
</dbReference>
<dbReference type="AlphaFoldDB" id="T1G697"/>
<dbReference type="InterPro" id="IPR036259">
    <property type="entry name" value="MFS_trans_sf"/>
</dbReference>
<keyword evidence="9" id="KW-1185">Reference proteome</keyword>
<reference evidence="7 9" key="2">
    <citation type="journal article" date="2013" name="Nature">
        <title>Insights into bilaterian evolution from three spiralian genomes.</title>
        <authorList>
            <person name="Simakov O."/>
            <person name="Marletaz F."/>
            <person name="Cho S.J."/>
            <person name="Edsinger-Gonzales E."/>
            <person name="Havlak P."/>
            <person name="Hellsten U."/>
            <person name="Kuo D.H."/>
            <person name="Larsson T."/>
            <person name="Lv J."/>
            <person name="Arendt D."/>
            <person name="Savage R."/>
            <person name="Osoegawa K."/>
            <person name="de Jong P."/>
            <person name="Grimwood J."/>
            <person name="Chapman J.A."/>
            <person name="Shapiro H."/>
            <person name="Aerts A."/>
            <person name="Otillar R.P."/>
            <person name="Terry A.Y."/>
            <person name="Boore J.L."/>
            <person name="Grigoriev I.V."/>
            <person name="Lindberg D.R."/>
            <person name="Seaver E.C."/>
            <person name="Weisblat D.A."/>
            <person name="Putnam N.H."/>
            <person name="Rokhsar D.S."/>
        </authorList>
    </citation>
    <scope>NUCLEOTIDE SEQUENCE</scope>
</reference>
<evidence type="ECO:0000256" key="3">
    <source>
        <dbReference type="ARBA" id="ARBA00022989"/>
    </source>
</evidence>
<protein>
    <recommendedName>
        <fullName evidence="6">Major facilitator superfamily (MFS) profile domain-containing protein</fullName>
    </recommendedName>
</protein>
<feature type="transmembrane region" description="Helical" evidence="5">
    <location>
        <begin position="17"/>
        <end position="34"/>
    </location>
</feature>
<accession>T1G697</accession>
<dbReference type="KEGG" id="hro:HELRODRAFT_86279"/>
<dbReference type="eggNOG" id="KOG0255">
    <property type="taxonomic scope" value="Eukaryota"/>
</dbReference>
<dbReference type="InterPro" id="IPR020846">
    <property type="entry name" value="MFS_dom"/>
</dbReference>
<evidence type="ECO:0000259" key="6">
    <source>
        <dbReference type="PROSITE" id="PS50850"/>
    </source>
</evidence>
<sequence>KWDLLCKRNYYVELSQIFFQLGCLAGEIFFSYLIDKYGRRMCQIVTHAVIFFLGLAYAMAYNYTTFAVLRVFIGVALNGTAGLMYLIELFDSKHRTIASLMCQIIDVLMLLLLCLLAYVIFNWRSFHSFYFRLVFAKIYS</sequence>
<comment type="subcellular location">
    <subcellularLocation>
        <location evidence="1">Membrane</location>
        <topology evidence="1">Multi-pass membrane protein</topology>
    </subcellularLocation>
</comment>
<dbReference type="RefSeq" id="XP_009025917.1">
    <property type="nucleotide sequence ID" value="XM_009027669.1"/>
</dbReference>
<reference evidence="8" key="3">
    <citation type="submission" date="2015-06" db="UniProtKB">
        <authorList>
            <consortium name="EnsemblMetazoa"/>
        </authorList>
    </citation>
    <scope>IDENTIFICATION</scope>
</reference>
<evidence type="ECO:0000313" key="7">
    <source>
        <dbReference type="EMBL" id="ESN95986.1"/>
    </source>
</evidence>
<feature type="transmembrane region" description="Helical" evidence="5">
    <location>
        <begin position="41"/>
        <end position="61"/>
    </location>
</feature>
<gene>
    <name evidence="8" type="primary">20216594</name>
    <name evidence="7" type="ORF">HELRODRAFT_86279</name>
</gene>
<dbReference type="EnsemblMetazoa" id="HelroT86279">
    <property type="protein sequence ID" value="HelroP86279"/>
    <property type="gene ID" value="HelroG86279"/>
</dbReference>
<evidence type="ECO:0000313" key="9">
    <source>
        <dbReference type="Proteomes" id="UP000015101"/>
    </source>
</evidence>
<dbReference type="STRING" id="6412.T1G697"/>
<organism evidence="8 9">
    <name type="scientific">Helobdella robusta</name>
    <name type="common">Californian leech</name>
    <dbReference type="NCBI Taxonomy" id="6412"/>
    <lineage>
        <taxon>Eukaryota</taxon>
        <taxon>Metazoa</taxon>
        <taxon>Spiralia</taxon>
        <taxon>Lophotrochozoa</taxon>
        <taxon>Annelida</taxon>
        <taxon>Clitellata</taxon>
        <taxon>Hirudinea</taxon>
        <taxon>Rhynchobdellida</taxon>
        <taxon>Glossiphoniidae</taxon>
        <taxon>Helobdella</taxon>
    </lineage>
</organism>
<dbReference type="EMBL" id="AMQM01006625">
    <property type="status" value="NOT_ANNOTATED_CDS"/>
    <property type="molecule type" value="Genomic_DNA"/>
</dbReference>
<dbReference type="GeneID" id="20216594"/>
<dbReference type="InterPro" id="IPR011701">
    <property type="entry name" value="MFS"/>
</dbReference>
<keyword evidence="3 5" id="KW-1133">Transmembrane helix</keyword>
<keyword evidence="4 5" id="KW-0472">Membrane</keyword>
<dbReference type="Proteomes" id="UP000015101">
    <property type="component" value="Unassembled WGS sequence"/>
</dbReference>
<evidence type="ECO:0000256" key="4">
    <source>
        <dbReference type="ARBA" id="ARBA00023136"/>
    </source>
</evidence>
<name>T1G697_HELRO</name>
<reference evidence="9" key="1">
    <citation type="submission" date="2012-12" db="EMBL/GenBank/DDBJ databases">
        <authorList>
            <person name="Hellsten U."/>
            <person name="Grimwood J."/>
            <person name="Chapman J.A."/>
            <person name="Shapiro H."/>
            <person name="Aerts A."/>
            <person name="Otillar R.P."/>
            <person name="Terry A.Y."/>
            <person name="Boore J.L."/>
            <person name="Simakov O."/>
            <person name="Marletaz F."/>
            <person name="Cho S.-J."/>
            <person name="Edsinger-Gonzales E."/>
            <person name="Havlak P."/>
            <person name="Kuo D.-H."/>
            <person name="Larsson T."/>
            <person name="Lv J."/>
            <person name="Arendt D."/>
            <person name="Savage R."/>
            <person name="Osoegawa K."/>
            <person name="de Jong P."/>
            <person name="Lindberg D.R."/>
            <person name="Seaver E.C."/>
            <person name="Weisblat D.A."/>
            <person name="Putnam N.H."/>
            <person name="Grigoriev I.V."/>
            <person name="Rokhsar D.S."/>
        </authorList>
    </citation>
    <scope>NUCLEOTIDE SEQUENCE</scope>
</reference>
<dbReference type="GO" id="GO:0022857">
    <property type="term" value="F:transmembrane transporter activity"/>
    <property type="evidence" value="ECO:0007669"/>
    <property type="project" value="InterPro"/>
</dbReference>
<proteinExistence type="predicted"/>
<evidence type="ECO:0000256" key="2">
    <source>
        <dbReference type="ARBA" id="ARBA00022692"/>
    </source>
</evidence>
<evidence type="ECO:0000256" key="1">
    <source>
        <dbReference type="ARBA" id="ARBA00004141"/>
    </source>
</evidence>
<dbReference type="OrthoDB" id="5141738at2759"/>
<dbReference type="CTD" id="20216594"/>
<feature type="transmembrane region" description="Helical" evidence="5">
    <location>
        <begin position="67"/>
        <end position="87"/>
    </location>
</feature>
<dbReference type="Gene3D" id="1.20.1250.20">
    <property type="entry name" value="MFS general substrate transporter like domains"/>
    <property type="match status" value="1"/>
</dbReference>
<evidence type="ECO:0000256" key="5">
    <source>
        <dbReference type="SAM" id="Phobius"/>
    </source>
</evidence>
<feature type="domain" description="Major facilitator superfamily (MFS) profile" evidence="6">
    <location>
        <begin position="1"/>
        <end position="140"/>
    </location>
</feature>
<evidence type="ECO:0000313" key="8">
    <source>
        <dbReference type="EnsemblMetazoa" id="HelroP86279"/>
    </source>
</evidence>
<dbReference type="PROSITE" id="PS50850">
    <property type="entry name" value="MFS"/>
    <property type="match status" value="1"/>
</dbReference>